<dbReference type="Proteomes" id="UP000319769">
    <property type="component" value="Unassembled WGS sequence"/>
</dbReference>
<accession>A0A5N0VC56</accession>
<feature type="region of interest" description="Disordered" evidence="1">
    <location>
        <begin position="415"/>
        <end position="463"/>
    </location>
</feature>
<feature type="region of interest" description="Disordered" evidence="1">
    <location>
        <begin position="289"/>
        <end position="310"/>
    </location>
</feature>
<dbReference type="AlphaFoldDB" id="A0A5N0VC56"/>
<feature type="compositionally biased region" description="Basic and acidic residues" evidence="1">
    <location>
        <begin position="544"/>
        <end position="559"/>
    </location>
</feature>
<dbReference type="OrthoDB" id="4496539at2"/>
<gene>
    <name evidence="2" type="ORF">FPZ12_008070</name>
</gene>
<feature type="compositionally biased region" description="Basic residues" evidence="1">
    <location>
        <begin position="291"/>
        <end position="300"/>
    </location>
</feature>
<sequence>MNDLSELDRALYTAPFVLIGRDNRRVTTAHTHTEASLLLDQTDAVSIVGTLRANAIGVDIDPADTGAEPRFGRAASDDLVTWLDAHGLPWCRRRSGRPGHYHVIGLIPPQLASEFRSLVSITAQHHGVSATARKTLRLLDAPHRHGLRGRVLDGTLTPQDLPASDPVQARRFRYPRRRQNRAAPTPHQASRSEREFGDALACARAGWTADETWSMVNLRGTKAREIGPYSWRRWFWAPATTIVAAEDHLTEDEAWKRFQDASPPQAEFLGRDRWRNERWDVALAEADRERPRRRRIHHPPHPTAPRTNGKPHAVHEMLLTHARTLITQNPRLPNNIRPTTLLAALEALADAIATNDGSISVRAWAEQACLDPKSVRRARDAAVQLGLIRRQHAYRQGRHDCDAWTITEELVTGTLSSDHRSPTSYTPAQGSADRARLERQHRRDRIRWNARKKSQHHTSSSGLLISEANDLVGHRRMPRPRNTCQPRYFPHFVDHDLLALRLRSDLLDRDRPPTSAVIVQSHTHLRSCRNTLPPPRQHAMPATGRDRERPDTRPDVGPHRQEHIADLHHLAIQRGLIVARWRGSNVRGPEYPGKTSNVHSLPTPMHAPNPPGQCEHD</sequence>
<evidence type="ECO:0000313" key="2">
    <source>
        <dbReference type="EMBL" id="KAA9163977.1"/>
    </source>
</evidence>
<protein>
    <submittedName>
        <fullName evidence="2">Uncharacterized protein</fullName>
    </submittedName>
</protein>
<keyword evidence="3" id="KW-1185">Reference proteome</keyword>
<feature type="region of interest" description="Disordered" evidence="1">
    <location>
        <begin position="588"/>
        <end position="617"/>
    </location>
</feature>
<organism evidence="2 3">
    <name type="scientific">Amycolatopsis acidicola</name>
    <dbReference type="NCBI Taxonomy" id="2596893"/>
    <lineage>
        <taxon>Bacteria</taxon>
        <taxon>Bacillati</taxon>
        <taxon>Actinomycetota</taxon>
        <taxon>Actinomycetes</taxon>
        <taxon>Pseudonocardiales</taxon>
        <taxon>Pseudonocardiaceae</taxon>
        <taxon>Amycolatopsis</taxon>
    </lineage>
</organism>
<evidence type="ECO:0000256" key="1">
    <source>
        <dbReference type="SAM" id="MobiDB-lite"/>
    </source>
</evidence>
<dbReference type="EMBL" id="VMNW02000008">
    <property type="protein sequence ID" value="KAA9163977.1"/>
    <property type="molecule type" value="Genomic_DNA"/>
</dbReference>
<evidence type="ECO:0000313" key="3">
    <source>
        <dbReference type="Proteomes" id="UP000319769"/>
    </source>
</evidence>
<feature type="compositionally biased region" description="Basic residues" evidence="1">
    <location>
        <begin position="439"/>
        <end position="456"/>
    </location>
</feature>
<name>A0A5N0VC56_9PSEU</name>
<reference evidence="2" key="1">
    <citation type="submission" date="2019-09" db="EMBL/GenBank/DDBJ databases">
        <authorList>
            <person name="Teo W.F.A."/>
            <person name="Duangmal K."/>
        </authorList>
    </citation>
    <scope>NUCLEOTIDE SEQUENCE [LARGE SCALE GENOMIC DNA]</scope>
    <source>
        <strain evidence="2">K81G1</strain>
    </source>
</reference>
<feature type="region of interest" description="Disordered" evidence="1">
    <location>
        <begin position="173"/>
        <end position="195"/>
    </location>
</feature>
<proteinExistence type="predicted"/>
<feature type="region of interest" description="Disordered" evidence="1">
    <location>
        <begin position="520"/>
        <end position="559"/>
    </location>
</feature>
<comment type="caution">
    <text evidence="2">The sequence shown here is derived from an EMBL/GenBank/DDBJ whole genome shotgun (WGS) entry which is preliminary data.</text>
</comment>